<dbReference type="STRING" id="1220495.SAMN05216288_4287"/>
<evidence type="ECO:0008006" key="3">
    <source>
        <dbReference type="Google" id="ProtNLM"/>
    </source>
</evidence>
<protein>
    <recommendedName>
        <fullName evidence="3">DUF1566 domain-containing protein</fullName>
    </recommendedName>
</protein>
<dbReference type="RefSeq" id="WP_073267487.1">
    <property type="nucleotide sequence ID" value="NZ_FRBQ01000008.1"/>
</dbReference>
<accession>A0A1M7LK54</accession>
<evidence type="ECO:0000313" key="2">
    <source>
        <dbReference type="Proteomes" id="UP000184305"/>
    </source>
</evidence>
<proteinExistence type="predicted"/>
<reference evidence="2" key="1">
    <citation type="submission" date="2016-11" db="EMBL/GenBank/DDBJ databases">
        <authorList>
            <person name="Varghese N."/>
            <person name="Submissions S."/>
        </authorList>
    </citation>
    <scope>NUCLEOTIDE SEQUENCE [LARGE SCALE GENOMIC DNA]</scope>
    <source>
        <strain evidence="2">CECT 8089</strain>
    </source>
</reference>
<dbReference type="AlphaFoldDB" id="A0A1M7LK54"/>
<sequence length="158" mass="17108">MTTKNIELPAIGQPFPGQGGIYAGFMPARNGAEGYHLILGDELPGRFEWGPYDDLAQATSLVDGLANTKALLAADGTYPAAQGAAAHTAEGRADFYLPAAAELYEIWLNLNGKLAGWVWSSSQRSADSAFYVGFDDGNQHDTGKLYELRVRPVRRFIQ</sequence>
<keyword evidence="2" id="KW-1185">Reference proteome</keyword>
<dbReference type="EMBL" id="FRBQ01000008">
    <property type="protein sequence ID" value="SHM78420.1"/>
    <property type="molecule type" value="Genomic_DNA"/>
</dbReference>
<dbReference type="OrthoDB" id="7349818at2"/>
<evidence type="ECO:0000313" key="1">
    <source>
        <dbReference type="EMBL" id="SHM78420.1"/>
    </source>
</evidence>
<organism evidence="1 2">
    <name type="scientific">Phytopseudomonas punonensis</name>
    <dbReference type="NCBI Taxonomy" id="1220495"/>
    <lineage>
        <taxon>Bacteria</taxon>
        <taxon>Pseudomonadati</taxon>
        <taxon>Pseudomonadota</taxon>
        <taxon>Gammaproteobacteria</taxon>
        <taxon>Pseudomonadales</taxon>
        <taxon>Pseudomonadaceae</taxon>
        <taxon>Phytopseudomonas</taxon>
    </lineage>
</organism>
<name>A0A1M7LK54_9GAMM</name>
<dbReference type="Proteomes" id="UP000184305">
    <property type="component" value="Unassembled WGS sequence"/>
</dbReference>
<gene>
    <name evidence="1" type="ORF">SAMN05216288_4287</name>
</gene>